<keyword evidence="1" id="KW-0378">Hydrolase</keyword>
<name>A0A1V9A6N6_SACPI</name>
<comment type="caution">
    <text evidence="3">The sequence shown here is derived from an EMBL/GenBank/DDBJ whole genome shotgun (WGS) entry which is preliminary data.</text>
</comment>
<gene>
    <name evidence="3" type="ORF">B1813_11685</name>
</gene>
<dbReference type="GO" id="GO:0016791">
    <property type="term" value="F:phosphatase activity"/>
    <property type="evidence" value="ECO:0007669"/>
    <property type="project" value="TreeGrafter"/>
</dbReference>
<dbReference type="Gene3D" id="3.60.40.10">
    <property type="entry name" value="PPM-type phosphatase domain"/>
    <property type="match status" value="1"/>
</dbReference>
<dbReference type="PANTHER" id="PTHR43156">
    <property type="entry name" value="STAGE II SPORULATION PROTEIN E-RELATED"/>
    <property type="match status" value="1"/>
</dbReference>
<dbReference type="SUPFAM" id="SSF55781">
    <property type="entry name" value="GAF domain-like"/>
    <property type="match status" value="1"/>
</dbReference>
<dbReference type="InterPro" id="IPR036457">
    <property type="entry name" value="PPM-type-like_dom_sf"/>
</dbReference>
<dbReference type="STRING" id="1962155.B1813_11685"/>
<dbReference type="SUPFAM" id="SSF81606">
    <property type="entry name" value="PP2C-like"/>
    <property type="match status" value="1"/>
</dbReference>
<reference evidence="3 4" key="1">
    <citation type="submission" date="2017-02" db="EMBL/GenBank/DDBJ databases">
        <title>Draft genome of Saccharomonospora sp. 154.</title>
        <authorList>
            <person name="Alonso-Carmona G.S."/>
            <person name="De La Haba R."/>
            <person name="Vera-Gargallo B."/>
            <person name="Sandoval-Trujillo A.H."/>
            <person name="Ramirez-Duran N."/>
            <person name="Ventosa A."/>
        </authorList>
    </citation>
    <scope>NUCLEOTIDE SEQUENCE [LARGE SCALE GENOMIC DNA]</scope>
    <source>
        <strain evidence="3 4">LRS4.154</strain>
    </source>
</reference>
<dbReference type="Pfam" id="PF07228">
    <property type="entry name" value="SpoIIE"/>
    <property type="match status" value="1"/>
</dbReference>
<protein>
    <submittedName>
        <fullName evidence="3">Serine/threonine protein phosphatase</fullName>
    </submittedName>
</protein>
<organism evidence="3 4">
    <name type="scientific">Saccharomonospora piscinae</name>
    <dbReference type="NCBI Taxonomy" id="687388"/>
    <lineage>
        <taxon>Bacteria</taxon>
        <taxon>Bacillati</taxon>
        <taxon>Actinomycetota</taxon>
        <taxon>Actinomycetes</taxon>
        <taxon>Pseudonocardiales</taxon>
        <taxon>Pseudonocardiaceae</taxon>
        <taxon>Saccharomonospora</taxon>
    </lineage>
</organism>
<dbReference type="AlphaFoldDB" id="A0A1V9A6N6"/>
<dbReference type="InterPro" id="IPR001932">
    <property type="entry name" value="PPM-type_phosphatase-like_dom"/>
</dbReference>
<dbReference type="InterPro" id="IPR052016">
    <property type="entry name" value="Bact_Sigma-Reg"/>
</dbReference>
<evidence type="ECO:0000313" key="3">
    <source>
        <dbReference type="EMBL" id="OQO92795.1"/>
    </source>
</evidence>
<evidence type="ECO:0000313" key="4">
    <source>
        <dbReference type="Proteomes" id="UP000192591"/>
    </source>
</evidence>
<dbReference type="PANTHER" id="PTHR43156:SF2">
    <property type="entry name" value="STAGE II SPORULATION PROTEIN E"/>
    <property type="match status" value="1"/>
</dbReference>
<evidence type="ECO:0000256" key="1">
    <source>
        <dbReference type="ARBA" id="ARBA00022801"/>
    </source>
</evidence>
<sequence length="428" mass="45455">MSTSADHRPGPAAVGGDREQMRFLQQVSRQLAGSLNVRRTALRALGFAVPALGHWAMLAFFDSDQVSVYSHDSSGRATGPTPLGRLAPDHELSRLRRRGTTARYALPAGDRPEILDALVPSEALRAVVASRRPAEMLAVPLNIGGATNGVLLLARADDQETSGDVLVAEEFVYRVAATLESARLYEERGQMAEALQASLRPPELPELGGVRLAARYRPGAQRLSIGGDFYDVHGTPEDFTVVVGDVCGKGIDAAVYTGLARQTIRAAAFFDRSPARVLGALNEVLRGQLADRFVTAACVRFQREPESAELAATVGVAGHPPPLVLRADGTVDEVTIAGTVAGMIPGLTFAEAGVRLGEGDTMLLYTDGVDEARGPDDFYGHERLRLLLPEYAGAGPATLCEAVEQRVLEHLDGGGHDDIALLAVRNGA</sequence>
<dbReference type="EMBL" id="MWIH01000005">
    <property type="protein sequence ID" value="OQO92795.1"/>
    <property type="molecule type" value="Genomic_DNA"/>
</dbReference>
<dbReference type="RefSeq" id="WP_420852682.1">
    <property type="nucleotide sequence ID" value="NZ_MWIH01000005.1"/>
</dbReference>
<dbReference type="InterPro" id="IPR029016">
    <property type="entry name" value="GAF-like_dom_sf"/>
</dbReference>
<keyword evidence="4" id="KW-1185">Reference proteome</keyword>
<dbReference type="Gene3D" id="3.30.450.40">
    <property type="match status" value="1"/>
</dbReference>
<accession>A0A1V9A6N6</accession>
<feature type="domain" description="PPM-type phosphatase" evidence="2">
    <location>
        <begin position="207"/>
        <end position="426"/>
    </location>
</feature>
<dbReference type="Proteomes" id="UP000192591">
    <property type="component" value="Unassembled WGS sequence"/>
</dbReference>
<evidence type="ECO:0000259" key="2">
    <source>
        <dbReference type="SMART" id="SM00331"/>
    </source>
</evidence>
<dbReference type="SMART" id="SM00331">
    <property type="entry name" value="PP2C_SIG"/>
    <property type="match status" value="1"/>
</dbReference>
<proteinExistence type="predicted"/>